<accession>A0ABT5B4W5</accession>
<comment type="similarity">
    <text evidence="2 6">Belongs to the peptidase S26 family.</text>
</comment>
<evidence type="ECO:0000256" key="4">
    <source>
        <dbReference type="ARBA" id="ARBA00019232"/>
    </source>
</evidence>
<dbReference type="Pfam" id="PF10502">
    <property type="entry name" value="Peptidase_S26"/>
    <property type="match status" value="1"/>
</dbReference>
<evidence type="ECO:0000313" key="8">
    <source>
        <dbReference type="EMBL" id="MDC0669131.1"/>
    </source>
</evidence>
<evidence type="ECO:0000256" key="6">
    <source>
        <dbReference type="RuleBase" id="RU362042"/>
    </source>
</evidence>
<comment type="caution">
    <text evidence="8">The sequence shown here is derived from an EMBL/GenBank/DDBJ whole genome shotgun (WGS) entry which is preliminary data.</text>
</comment>
<keyword evidence="6" id="KW-0645">Protease</keyword>
<organism evidence="8 9">
    <name type="scientific">Nannocystis radixulma</name>
    <dbReference type="NCBI Taxonomy" id="2995305"/>
    <lineage>
        <taxon>Bacteria</taxon>
        <taxon>Pseudomonadati</taxon>
        <taxon>Myxococcota</taxon>
        <taxon>Polyangia</taxon>
        <taxon>Nannocystales</taxon>
        <taxon>Nannocystaceae</taxon>
        <taxon>Nannocystis</taxon>
    </lineage>
</organism>
<evidence type="ECO:0000313" key="9">
    <source>
        <dbReference type="Proteomes" id="UP001217838"/>
    </source>
</evidence>
<dbReference type="PRINTS" id="PR00727">
    <property type="entry name" value="LEADERPTASE"/>
</dbReference>
<name>A0ABT5B4W5_9BACT</name>
<keyword evidence="9" id="KW-1185">Reference proteome</keyword>
<comment type="catalytic activity">
    <reaction evidence="1 6">
        <text>Cleavage of hydrophobic, N-terminal signal or leader sequences from secreted and periplasmic proteins.</text>
        <dbReference type="EC" id="3.4.21.89"/>
    </reaction>
</comment>
<dbReference type="Gene3D" id="2.10.109.10">
    <property type="entry name" value="Umud Fragment, subunit A"/>
    <property type="match status" value="1"/>
</dbReference>
<dbReference type="InterPro" id="IPR019757">
    <property type="entry name" value="Pept_S26A_signal_pept_1_Lys-AS"/>
</dbReference>
<dbReference type="InterPro" id="IPR000223">
    <property type="entry name" value="Pept_S26A_signal_pept_1"/>
</dbReference>
<evidence type="ECO:0000259" key="7">
    <source>
        <dbReference type="Pfam" id="PF10502"/>
    </source>
</evidence>
<dbReference type="RefSeq" id="WP_271998791.1">
    <property type="nucleotide sequence ID" value="NZ_JAQNDN010000007.1"/>
</dbReference>
<dbReference type="PANTHER" id="PTHR43390:SF1">
    <property type="entry name" value="CHLOROPLAST PROCESSING PEPTIDASE"/>
    <property type="match status" value="1"/>
</dbReference>
<keyword evidence="5 6" id="KW-0378">Hydrolase</keyword>
<evidence type="ECO:0000256" key="1">
    <source>
        <dbReference type="ARBA" id="ARBA00000677"/>
    </source>
</evidence>
<sequence length="389" mass="41997">MIRQELQALVDASFPDLAACGLRAADLRSLRLVVDPSSGVQGRIVGLPSLGKLRACPMIPDIFAVADARGWVLEDERPGTLRVRRRHTARLPDEAFEFAAPAERWLHVRATAGPPTRSVTVTVEDSDEHGMLLRIDAPVDVIAAAGSWCDRALERQESLGTRHIGGCLAPSPTTLQILPSSQESSDFVALTAAMRNDLFETFEVHGNSMLPTVRDGDVVFVDKLERGKVPARGDIVLFDGGEGVKLAKRVIALPGEELELSAEGLRIDGRALRSSPTGDTESASSCGVRLLAQHLDAARFDFIADISKKDTVTARVPEGHVFVLGDNRPVSRDSRAFGSVDVRAIDGVARFIAWSVVGERLDWERATTSLHTAPCSATTDCPDAEQAIR</sequence>
<dbReference type="PANTHER" id="PTHR43390">
    <property type="entry name" value="SIGNAL PEPTIDASE I"/>
    <property type="match status" value="1"/>
</dbReference>
<dbReference type="EMBL" id="JAQNDN010000007">
    <property type="protein sequence ID" value="MDC0669131.1"/>
    <property type="molecule type" value="Genomic_DNA"/>
</dbReference>
<dbReference type="NCBIfam" id="TIGR02227">
    <property type="entry name" value="sigpep_I_bact"/>
    <property type="match status" value="1"/>
</dbReference>
<dbReference type="InterPro" id="IPR019533">
    <property type="entry name" value="Peptidase_S26"/>
</dbReference>
<dbReference type="GO" id="GO:0009003">
    <property type="term" value="F:signal peptidase activity"/>
    <property type="evidence" value="ECO:0007669"/>
    <property type="project" value="UniProtKB-EC"/>
</dbReference>
<protein>
    <recommendedName>
        <fullName evidence="4 6">Signal peptidase I</fullName>
        <ecNumber evidence="3 6">3.4.21.89</ecNumber>
    </recommendedName>
</protein>
<proteinExistence type="inferred from homology"/>
<dbReference type="InterPro" id="IPR019758">
    <property type="entry name" value="Pept_S26A_signal_pept_1_CS"/>
</dbReference>
<evidence type="ECO:0000256" key="5">
    <source>
        <dbReference type="ARBA" id="ARBA00022801"/>
    </source>
</evidence>
<feature type="domain" description="Peptidase S26" evidence="7">
    <location>
        <begin position="188"/>
        <end position="354"/>
    </location>
</feature>
<comment type="subcellular location">
    <subcellularLocation>
        <location evidence="6">Membrane</location>
        <topology evidence="6">Single-pass type II membrane protein</topology>
    </subcellularLocation>
</comment>
<evidence type="ECO:0000256" key="3">
    <source>
        <dbReference type="ARBA" id="ARBA00013208"/>
    </source>
</evidence>
<dbReference type="EC" id="3.4.21.89" evidence="3 6"/>
<dbReference type="SUPFAM" id="SSF51306">
    <property type="entry name" value="LexA/Signal peptidase"/>
    <property type="match status" value="1"/>
</dbReference>
<dbReference type="PROSITE" id="PS00761">
    <property type="entry name" value="SPASE_I_3"/>
    <property type="match status" value="1"/>
</dbReference>
<evidence type="ECO:0000256" key="2">
    <source>
        <dbReference type="ARBA" id="ARBA00009370"/>
    </source>
</evidence>
<gene>
    <name evidence="8" type="primary">lepB</name>
    <name evidence="8" type="ORF">POL58_15375</name>
</gene>
<reference evidence="8 9" key="1">
    <citation type="submission" date="2022-11" db="EMBL/GenBank/DDBJ databases">
        <title>Minimal conservation of predation-associated metabolite biosynthetic gene clusters underscores biosynthetic potential of Myxococcota including descriptions for ten novel species: Archangium lansinium sp. nov., Myxococcus landrumus sp. nov., Nannocystis bai.</title>
        <authorList>
            <person name="Ahearne A."/>
            <person name="Stevens C."/>
            <person name="Dowd S."/>
        </authorList>
    </citation>
    <scope>NUCLEOTIDE SEQUENCE [LARGE SCALE GENOMIC DNA]</scope>
    <source>
        <strain evidence="8 9">NCELM</strain>
    </source>
</reference>
<dbReference type="InterPro" id="IPR036286">
    <property type="entry name" value="LexA/Signal_pep-like_sf"/>
</dbReference>
<dbReference type="CDD" id="cd06530">
    <property type="entry name" value="S26_SPase_I"/>
    <property type="match status" value="1"/>
</dbReference>
<dbReference type="PROSITE" id="PS00760">
    <property type="entry name" value="SPASE_I_2"/>
    <property type="match status" value="1"/>
</dbReference>
<dbReference type="Proteomes" id="UP001217838">
    <property type="component" value="Unassembled WGS sequence"/>
</dbReference>